<reference evidence="6 7" key="1">
    <citation type="submission" date="2012-02" db="EMBL/GenBank/DDBJ databases">
        <title>The Genome Sequence of Bacteroides finegoldii CL09T03C10.</title>
        <authorList>
            <consortium name="The Broad Institute Genome Sequencing Platform"/>
            <person name="Earl A."/>
            <person name="Ward D."/>
            <person name="Feldgarden M."/>
            <person name="Gevers D."/>
            <person name="Zitomersky N.L."/>
            <person name="Coyne M.J."/>
            <person name="Comstock L.E."/>
            <person name="Young S.K."/>
            <person name="Zeng Q."/>
            <person name="Gargeya S."/>
            <person name="Fitzgerald M."/>
            <person name="Haas B."/>
            <person name="Abouelleil A."/>
            <person name="Alvarado L."/>
            <person name="Arachchi H.M."/>
            <person name="Berlin A."/>
            <person name="Chapman S.B."/>
            <person name="Gearin G."/>
            <person name="Goldberg J."/>
            <person name="Griggs A."/>
            <person name="Gujja S."/>
            <person name="Hansen M."/>
            <person name="Heiman D."/>
            <person name="Howarth C."/>
            <person name="Larimer J."/>
            <person name="Lui A."/>
            <person name="MacDonald P.J.P."/>
            <person name="McCowen C."/>
            <person name="Montmayeur A."/>
            <person name="Murphy C."/>
            <person name="Neiman D."/>
            <person name="Pearson M."/>
            <person name="Priest M."/>
            <person name="Roberts A."/>
            <person name="Saif S."/>
            <person name="Shea T."/>
            <person name="Sisk P."/>
            <person name="Stolte C."/>
            <person name="Sykes S."/>
            <person name="Wortman J."/>
            <person name="Nusbaum C."/>
            <person name="Birren B."/>
        </authorList>
    </citation>
    <scope>NUCLEOTIDE SEQUENCE [LARGE SCALE GENOMIC DNA]</scope>
    <source>
        <strain evidence="6 7">CL09T03C10</strain>
    </source>
</reference>
<dbReference type="InterPro" id="IPR044929">
    <property type="entry name" value="DNA/RNA_non-sp_Endonuclease_sf"/>
</dbReference>
<feature type="signal peptide" evidence="3">
    <location>
        <begin position="1"/>
        <end position="21"/>
    </location>
</feature>
<dbReference type="GO" id="GO:0046872">
    <property type="term" value="F:metal ion binding"/>
    <property type="evidence" value="ECO:0007669"/>
    <property type="project" value="UniProtKB-KW"/>
</dbReference>
<dbReference type="EMBL" id="AGXW01000009">
    <property type="protein sequence ID" value="EKJ90449.1"/>
    <property type="molecule type" value="Genomic_DNA"/>
</dbReference>
<evidence type="ECO:0000256" key="3">
    <source>
        <dbReference type="SAM" id="SignalP"/>
    </source>
</evidence>
<evidence type="ECO:0000313" key="7">
    <source>
        <dbReference type="Proteomes" id="UP000007995"/>
    </source>
</evidence>
<evidence type="ECO:0000259" key="4">
    <source>
        <dbReference type="SMART" id="SM00477"/>
    </source>
</evidence>
<dbReference type="InterPro" id="IPR020821">
    <property type="entry name" value="ENPP1-3/EXOG-like_nuc-like"/>
</dbReference>
<dbReference type="HOGENOM" id="CLU_055174_2_1_10"/>
<evidence type="ECO:0000256" key="1">
    <source>
        <dbReference type="PIRSR" id="PIRSR640255-1"/>
    </source>
</evidence>
<dbReference type="SUPFAM" id="SSF54060">
    <property type="entry name" value="His-Me finger endonucleases"/>
    <property type="match status" value="1"/>
</dbReference>
<dbReference type="Proteomes" id="UP000007995">
    <property type="component" value="Unassembled WGS sequence"/>
</dbReference>
<dbReference type="InterPro" id="IPR001604">
    <property type="entry name" value="Endo_G_ENPP1-like_dom"/>
</dbReference>
<evidence type="ECO:0000313" key="6">
    <source>
        <dbReference type="EMBL" id="EKJ90449.1"/>
    </source>
</evidence>
<feature type="chain" id="PRO_5003882083" description="DNA/RNA non-specific endonuclease domain-containing protein" evidence="3">
    <location>
        <begin position="22"/>
        <end position="291"/>
    </location>
</feature>
<dbReference type="AlphaFoldDB" id="K5CBN2"/>
<dbReference type="SMART" id="SM00892">
    <property type="entry name" value="Endonuclease_NS"/>
    <property type="match status" value="1"/>
</dbReference>
<dbReference type="RefSeq" id="WP_007763631.1">
    <property type="nucleotide sequence ID" value="NZ_AKBZ01000007.1"/>
</dbReference>
<protein>
    <recommendedName>
        <fullName evidence="8">DNA/RNA non-specific endonuclease domain-containing protein</fullName>
    </recommendedName>
</protein>
<dbReference type="InterPro" id="IPR044925">
    <property type="entry name" value="His-Me_finger_sf"/>
</dbReference>
<dbReference type="PANTHER" id="PTHR13966:SF5">
    <property type="entry name" value="ENDONUCLEASE G, MITOCHONDRIAL"/>
    <property type="match status" value="1"/>
</dbReference>
<dbReference type="GO" id="GO:0003676">
    <property type="term" value="F:nucleic acid binding"/>
    <property type="evidence" value="ECO:0007669"/>
    <property type="project" value="InterPro"/>
</dbReference>
<evidence type="ECO:0000259" key="5">
    <source>
        <dbReference type="SMART" id="SM00892"/>
    </source>
</evidence>
<dbReference type="OrthoDB" id="9811262at2"/>
<feature type="binding site" evidence="2">
    <location>
        <position position="165"/>
    </location>
    <ligand>
        <name>Mg(2+)</name>
        <dbReference type="ChEBI" id="CHEBI:18420"/>
        <note>catalytic</note>
    </ligand>
</feature>
<gene>
    <name evidence="6" type="ORF">HMPREF1057_02484</name>
</gene>
<keyword evidence="2" id="KW-0479">Metal-binding</keyword>
<dbReference type="PROSITE" id="PS51257">
    <property type="entry name" value="PROKAR_LIPOPROTEIN"/>
    <property type="match status" value="1"/>
</dbReference>
<sequence length="291" mass="33361">MRYLGKYILLCLFCLSLYSCDKDENSNPDSTTFATGTVELPALRNGADDVFISHSTLYKGQSVVTYSMEYDKSKKHARWIAFKYYNQTAQTTWNRNDWKQTEWGGDPWQLDPKVPASAQRVQADFGAKGYQRGHICASSDRLYSQDANEQTFYYTNMSPQKGYFNTGIWGDLEGKVRTWGRSDSFRDTLYVVKGAALDKENQIWEYIGNDRTKPVPKYYYMALLCKKGETFKAIGFWMDQSTTVKPALSECAKTIDELEILTGLDFFHNLSDNLENAVESKYALSAWPTLQ</sequence>
<evidence type="ECO:0008006" key="8">
    <source>
        <dbReference type="Google" id="ProtNLM"/>
    </source>
</evidence>
<dbReference type="GO" id="GO:0004519">
    <property type="term" value="F:endonuclease activity"/>
    <property type="evidence" value="ECO:0007669"/>
    <property type="project" value="TreeGrafter"/>
</dbReference>
<feature type="domain" description="ENPP1-3/EXOG-like endonuclease/phosphodiesterase" evidence="4">
    <location>
        <begin position="63"/>
        <end position="273"/>
    </location>
</feature>
<comment type="caution">
    <text evidence="6">The sequence shown here is derived from an EMBL/GenBank/DDBJ whole genome shotgun (WGS) entry which is preliminary data.</text>
</comment>
<keyword evidence="3" id="KW-0732">Signal</keyword>
<dbReference type="Pfam" id="PF01223">
    <property type="entry name" value="Endonuclease_NS"/>
    <property type="match status" value="1"/>
</dbReference>
<evidence type="ECO:0000256" key="2">
    <source>
        <dbReference type="PIRSR" id="PIRSR640255-2"/>
    </source>
</evidence>
<dbReference type="InterPro" id="IPR040255">
    <property type="entry name" value="Non-specific_endonuclease"/>
</dbReference>
<dbReference type="GO" id="GO:0016787">
    <property type="term" value="F:hydrolase activity"/>
    <property type="evidence" value="ECO:0007669"/>
    <property type="project" value="InterPro"/>
</dbReference>
<accession>K5CBN2</accession>
<dbReference type="SMART" id="SM00477">
    <property type="entry name" value="NUC"/>
    <property type="match status" value="1"/>
</dbReference>
<feature type="domain" description="DNA/RNA non-specific endonuclease/pyrophosphatase/phosphodiesterase" evidence="5">
    <location>
        <begin position="62"/>
        <end position="273"/>
    </location>
</feature>
<organism evidence="6 7">
    <name type="scientific">Bacteroides finegoldii CL09T03C10</name>
    <dbReference type="NCBI Taxonomy" id="997888"/>
    <lineage>
        <taxon>Bacteria</taxon>
        <taxon>Pseudomonadati</taxon>
        <taxon>Bacteroidota</taxon>
        <taxon>Bacteroidia</taxon>
        <taxon>Bacteroidales</taxon>
        <taxon>Bacteroidaceae</taxon>
        <taxon>Bacteroides</taxon>
    </lineage>
</organism>
<proteinExistence type="predicted"/>
<dbReference type="FunFam" id="3.40.570.10:FF:000014">
    <property type="entry name" value="Endonuclease G"/>
    <property type="match status" value="1"/>
</dbReference>
<name>K5CBN2_9BACE</name>
<dbReference type="Gene3D" id="3.40.570.10">
    <property type="entry name" value="Extracellular Endonuclease, subunit A"/>
    <property type="match status" value="1"/>
</dbReference>
<feature type="active site" description="Proton acceptor" evidence="1">
    <location>
        <position position="134"/>
    </location>
</feature>
<dbReference type="PANTHER" id="PTHR13966">
    <property type="entry name" value="ENDONUCLEASE RELATED"/>
    <property type="match status" value="1"/>
</dbReference>